<gene>
    <name evidence="1" type="ORF">GBAR_LOCUS13005</name>
</gene>
<dbReference type="EMBL" id="CASHTH010001937">
    <property type="protein sequence ID" value="CAI8022100.1"/>
    <property type="molecule type" value="Genomic_DNA"/>
</dbReference>
<dbReference type="Proteomes" id="UP001174909">
    <property type="component" value="Unassembled WGS sequence"/>
</dbReference>
<dbReference type="AlphaFoldDB" id="A0AA35S286"/>
<keyword evidence="2" id="KW-1185">Reference proteome</keyword>
<name>A0AA35S286_GEOBA</name>
<comment type="caution">
    <text evidence="1">The sequence shown here is derived from an EMBL/GenBank/DDBJ whole genome shotgun (WGS) entry which is preliminary data.</text>
</comment>
<evidence type="ECO:0000313" key="2">
    <source>
        <dbReference type="Proteomes" id="UP001174909"/>
    </source>
</evidence>
<accession>A0AA35S286</accession>
<proteinExistence type="predicted"/>
<reference evidence="1" key="1">
    <citation type="submission" date="2023-03" db="EMBL/GenBank/DDBJ databases">
        <authorList>
            <person name="Steffen K."/>
            <person name="Cardenas P."/>
        </authorList>
    </citation>
    <scope>NUCLEOTIDE SEQUENCE</scope>
</reference>
<sequence>MMMMGGLLEGLDVPYSVMDDIRASPSHPTEEEKRIAGLQYYLQTLPGASWEEIAGVLWFMEEHTALEEVRQHLPPTYGRNKAKKIYERR</sequence>
<protein>
    <submittedName>
        <fullName evidence="1">Uncharacterized protein</fullName>
    </submittedName>
</protein>
<organism evidence="1 2">
    <name type="scientific">Geodia barretti</name>
    <name type="common">Barrett's horny sponge</name>
    <dbReference type="NCBI Taxonomy" id="519541"/>
    <lineage>
        <taxon>Eukaryota</taxon>
        <taxon>Metazoa</taxon>
        <taxon>Porifera</taxon>
        <taxon>Demospongiae</taxon>
        <taxon>Heteroscleromorpha</taxon>
        <taxon>Tetractinellida</taxon>
        <taxon>Astrophorina</taxon>
        <taxon>Geodiidae</taxon>
        <taxon>Geodia</taxon>
    </lineage>
</organism>
<evidence type="ECO:0000313" key="1">
    <source>
        <dbReference type="EMBL" id="CAI8022100.1"/>
    </source>
</evidence>